<dbReference type="InterPro" id="IPR013766">
    <property type="entry name" value="Thioredoxin_domain"/>
</dbReference>
<dbReference type="EMBL" id="JBIUYY010000003">
    <property type="protein sequence ID" value="MFJ2821134.1"/>
    <property type="molecule type" value="Genomic_DNA"/>
</dbReference>
<dbReference type="RefSeq" id="WP_365512626.1">
    <property type="nucleotide sequence ID" value="NZ_JBFANW010000366.1"/>
</dbReference>
<name>A0ABW8ED12_STRT5</name>
<dbReference type="InterPro" id="IPR036249">
    <property type="entry name" value="Thioredoxin-like_sf"/>
</dbReference>
<reference evidence="2 3" key="1">
    <citation type="submission" date="2024-10" db="EMBL/GenBank/DDBJ databases">
        <title>The Natural Products Discovery Center: Release of the First 8490 Sequenced Strains for Exploring Actinobacteria Biosynthetic Diversity.</title>
        <authorList>
            <person name="Kalkreuter E."/>
            <person name="Kautsar S.A."/>
            <person name="Yang D."/>
            <person name="Bader C.D."/>
            <person name="Teijaro C.N."/>
            <person name="Fluegel L."/>
            <person name="Davis C.M."/>
            <person name="Simpson J.R."/>
            <person name="Lauterbach L."/>
            <person name="Steele A.D."/>
            <person name="Gui C."/>
            <person name="Meng S."/>
            <person name="Li G."/>
            <person name="Viehrig K."/>
            <person name="Ye F."/>
            <person name="Su P."/>
            <person name="Kiefer A.F."/>
            <person name="Nichols A."/>
            <person name="Cepeda A.J."/>
            <person name="Yan W."/>
            <person name="Fan B."/>
            <person name="Jiang Y."/>
            <person name="Adhikari A."/>
            <person name="Zheng C.-J."/>
            <person name="Schuster L."/>
            <person name="Cowan T.M."/>
            <person name="Smanski M.J."/>
            <person name="Chevrette M.G."/>
            <person name="De Carvalho L.P.S."/>
            <person name="Shen B."/>
        </authorList>
    </citation>
    <scope>NUCLEOTIDE SEQUENCE [LARGE SCALE GENOMIC DNA]</scope>
    <source>
        <strain evidence="2 3">NPDC087220</strain>
    </source>
</reference>
<dbReference type="Proteomes" id="UP001617351">
    <property type="component" value="Unassembled WGS sequence"/>
</dbReference>
<sequence>MAHRVHRPVEDEEFAFLLRMAEGPVLACFVGSWPKALTASREMDALTAEAAAEYGPRLTAVRADMTRCPGPTRRFGVTSAPTALILRDGREAARYEGAAAPEEFRAFLREHLGAP</sequence>
<protein>
    <submittedName>
        <fullName evidence="2">Thioredoxin family protein</fullName>
    </submittedName>
</protein>
<evidence type="ECO:0000313" key="2">
    <source>
        <dbReference type="EMBL" id="MFJ2821134.1"/>
    </source>
</evidence>
<evidence type="ECO:0000259" key="1">
    <source>
        <dbReference type="Pfam" id="PF00085"/>
    </source>
</evidence>
<evidence type="ECO:0000313" key="3">
    <source>
        <dbReference type="Proteomes" id="UP001617351"/>
    </source>
</evidence>
<organism evidence="2 3">
    <name type="scientific">Streptomyces toxytricini</name>
    <name type="common">Actinomyces toxytricini</name>
    <dbReference type="NCBI Taxonomy" id="67369"/>
    <lineage>
        <taxon>Bacteria</taxon>
        <taxon>Bacillati</taxon>
        <taxon>Actinomycetota</taxon>
        <taxon>Actinomycetes</taxon>
        <taxon>Kitasatosporales</taxon>
        <taxon>Streptomycetaceae</taxon>
        <taxon>Streptomyces</taxon>
    </lineage>
</organism>
<keyword evidence="3" id="KW-1185">Reference proteome</keyword>
<accession>A0ABW8ED12</accession>
<dbReference type="Pfam" id="PF00085">
    <property type="entry name" value="Thioredoxin"/>
    <property type="match status" value="1"/>
</dbReference>
<proteinExistence type="predicted"/>
<gene>
    <name evidence="2" type="ORF">ACIO7M_08485</name>
</gene>
<feature type="domain" description="Thioredoxin" evidence="1">
    <location>
        <begin position="9"/>
        <end position="109"/>
    </location>
</feature>
<dbReference type="Gene3D" id="3.40.30.10">
    <property type="entry name" value="Glutaredoxin"/>
    <property type="match status" value="1"/>
</dbReference>
<dbReference type="SUPFAM" id="SSF52833">
    <property type="entry name" value="Thioredoxin-like"/>
    <property type="match status" value="1"/>
</dbReference>
<comment type="caution">
    <text evidence="2">The sequence shown here is derived from an EMBL/GenBank/DDBJ whole genome shotgun (WGS) entry which is preliminary data.</text>
</comment>
<dbReference type="CDD" id="cd02947">
    <property type="entry name" value="TRX_family"/>
    <property type="match status" value="1"/>
</dbReference>